<sequence length="223" mass="22849">MSRLSILSSLNLLLLASLLPTTTALPRPQTDDPSPSPATTLTLTKTSTTTLCPSPTQANPTSNPSTSPTIPPIQPPSRSPGPPYQLSPAPTTTTSPIVNDPATLPSGSDSGGPPFPTNTTLTLYQGRACQYLVGRVAVSSSECQALRTEWVGVPRDATRNCTFAVWEGDDFCGSGGGGGGAEVRSVFVGSLEGVGEDGDGEVCVYVGVVQPGVYHGSGVWTCG</sequence>
<feature type="signal peptide" evidence="2">
    <location>
        <begin position="1"/>
        <end position="24"/>
    </location>
</feature>
<organism evidence="3 4">
    <name type="scientific">Hortaea werneckii</name>
    <name type="common">Black yeast</name>
    <name type="synonym">Cladosporium werneckii</name>
    <dbReference type="NCBI Taxonomy" id="91943"/>
    <lineage>
        <taxon>Eukaryota</taxon>
        <taxon>Fungi</taxon>
        <taxon>Dikarya</taxon>
        <taxon>Ascomycota</taxon>
        <taxon>Pezizomycotina</taxon>
        <taxon>Dothideomycetes</taxon>
        <taxon>Dothideomycetidae</taxon>
        <taxon>Mycosphaerellales</taxon>
        <taxon>Teratosphaeriaceae</taxon>
        <taxon>Hortaea</taxon>
    </lineage>
</organism>
<name>A0A3M7DZT8_HORWE</name>
<feature type="compositionally biased region" description="Pro residues" evidence="1">
    <location>
        <begin position="69"/>
        <end position="85"/>
    </location>
</feature>
<accession>A0A3M7DZT8</accession>
<evidence type="ECO:0008006" key="5">
    <source>
        <dbReference type="Google" id="ProtNLM"/>
    </source>
</evidence>
<evidence type="ECO:0000256" key="1">
    <source>
        <dbReference type="SAM" id="MobiDB-lite"/>
    </source>
</evidence>
<keyword evidence="2" id="KW-0732">Signal</keyword>
<protein>
    <recommendedName>
        <fullName evidence="5">Ig-like domain-containing protein</fullName>
    </recommendedName>
</protein>
<comment type="caution">
    <text evidence="3">The sequence shown here is derived from an EMBL/GenBank/DDBJ whole genome shotgun (WGS) entry which is preliminary data.</text>
</comment>
<evidence type="ECO:0000313" key="3">
    <source>
        <dbReference type="EMBL" id="RMY69683.1"/>
    </source>
</evidence>
<evidence type="ECO:0000256" key="2">
    <source>
        <dbReference type="SAM" id="SignalP"/>
    </source>
</evidence>
<reference evidence="3 4" key="1">
    <citation type="journal article" date="2018" name="BMC Genomics">
        <title>Genomic evidence for intraspecific hybridization in a clonal and extremely halotolerant yeast.</title>
        <authorList>
            <person name="Gostincar C."/>
            <person name="Stajich J.E."/>
            <person name="Zupancic J."/>
            <person name="Zalar P."/>
            <person name="Gunde-Cimerman N."/>
        </authorList>
    </citation>
    <scope>NUCLEOTIDE SEQUENCE [LARGE SCALE GENOMIC DNA]</scope>
    <source>
        <strain evidence="3 4">EXF-171</strain>
    </source>
</reference>
<proteinExistence type="predicted"/>
<dbReference type="Proteomes" id="UP000281468">
    <property type="component" value="Unassembled WGS sequence"/>
</dbReference>
<gene>
    <name evidence="3" type="ORF">D0862_14843</name>
</gene>
<feature type="compositionally biased region" description="Polar residues" evidence="1">
    <location>
        <begin position="88"/>
        <end position="97"/>
    </location>
</feature>
<dbReference type="AlphaFoldDB" id="A0A3M7DZT8"/>
<feature type="compositionally biased region" description="Low complexity" evidence="1">
    <location>
        <begin position="47"/>
        <end position="68"/>
    </location>
</feature>
<feature type="chain" id="PRO_5018047520" description="Ig-like domain-containing protein" evidence="2">
    <location>
        <begin position="25"/>
        <end position="223"/>
    </location>
</feature>
<feature type="region of interest" description="Disordered" evidence="1">
    <location>
        <begin position="47"/>
        <end position="119"/>
    </location>
</feature>
<dbReference type="EMBL" id="QWIQ01001130">
    <property type="protein sequence ID" value="RMY69683.1"/>
    <property type="molecule type" value="Genomic_DNA"/>
</dbReference>
<evidence type="ECO:0000313" key="4">
    <source>
        <dbReference type="Proteomes" id="UP000281468"/>
    </source>
</evidence>